<dbReference type="GO" id="GO:0016779">
    <property type="term" value="F:nucleotidyltransferase activity"/>
    <property type="evidence" value="ECO:0007669"/>
    <property type="project" value="UniProtKB-KW"/>
</dbReference>
<dbReference type="SUPFAM" id="SSF69572">
    <property type="entry name" value="Activating enzymes of the ubiquitin-like proteins"/>
    <property type="match status" value="1"/>
</dbReference>
<dbReference type="Pfam" id="PF00899">
    <property type="entry name" value="ThiF"/>
    <property type="match status" value="1"/>
</dbReference>
<reference evidence="2 3" key="1">
    <citation type="submission" date="2019-06" db="EMBL/GenBank/DDBJ databases">
        <title>Sequencing the genomes of 1000 actinobacteria strains.</title>
        <authorList>
            <person name="Klenk H.-P."/>
        </authorList>
    </citation>
    <scope>NUCLEOTIDE SEQUENCE [LARGE SCALE GENOMIC DNA]</scope>
    <source>
        <strain evidence="2 3">DSM 43186</strain>
    </source>
</reference>
<proteinExistence type="predicted"/>
<keyword evidence="2" id="KW-0548">Nucleotidyltransferase</keyword>
<accession>A0A543ITC0</accession>
<name>A0A543ITC0_9ACTN</name>
<dbReference type="AlphaFoldDB" id="A0A543ITC0"/>
<evidence type="ECO:0000259" key="1">
    <source>
        <dbReference type="Pfam" id="PF00899"/>
    </source>
</evidence>
<sequence>MRPRVKPALRRLDRGGRSLQFGVHPARAVVLADVEPAVREVIDALDGTATVPEVVARARRHGLGEAAVRELLGLLAGCGVLDDAAVRPDALGGLSLAERDRLAPDLDELSVVTGATDGGLGAMRRRRAAHVRVYGAGRVGAQIVALLAAAGVGHLCVVDPGPARRRDLVPGGLGWEHVGRPRDEGAVELARRVAPAVNAWPGRAAARPGDGAPRPDLAVLAPVGPLDPVLVAELAEAGVPHLPAAAFEGFGTAGPLVLPGRTACLRCVEFHRRDRDPGRAMVSARLGGYPAGEVAGGTVLATLVAAYTAGQVLAFVEGRASHLIGSSVDLPPDSRRRKWSWKPHPECGCCPIERDLRRMVA</sequence>
<dbReference type="EMBL" id="VFPQ01000001">
    <property type="protein sequence ID" value="TQM73797.1"/>
    <property type="molecule type" value="Genomic_DNA"/>
</dbReference>
<dbReference type="RefSeq" id="WP_142258063.1">
    <property type="nucleotide sequence ID" value="NZ_BMPV01000004.1"/>
</dbReference>
<dbReference type="InterPro" id="IPR035985">
    <property type="entry name" value="Ubiquitin-activating_enz"/>
</dbReference>
<keyword evidence="2" id="KW-0808">Transferase</keyword>
<organism evidence="2 3">
    <name type="scientific">Thermopolyspora flexuosa</name>
    <dbReference type="NCBI Taxonomy" id="103836"/>
    <lineage>
        <taxon>Bacteria</taxon>
        <taxon>Bacillati</taxon>
        <taxon>Actinomycetota</taxon>
        <taxon>Actinomycetes</taxon>
        <taxon>Streptosporangiales</taxon>
        <taxon>Streptosporangiaceae</taxon>
        <taxon>Thermopolyspora</taxon>
    </lineage>
</organism>
<dbReference type="Gene3D" id="3.40.50.720">
    <property type="entry name" value="NAD(P)-binding Rossmann-like Domain"/>
    <property type="match status" value="1"/>
</dbReference>
<dbReference type="OrthoDB" id="4426339at2"/>
<evidence type="ECO:0000313" key="3">
    <source>
        <dbReference type="Proteomes" id="UP000319213"/>
    </source>
</evidence>
<dbReference type="GO" id="GO:0008641">
    <property type="term" value="F:ubiquitin-like modifier activating enzyme activity"/>
    <property type="evidence" value="ECO:0007669"/>
    <property type="project" value="InterPro"/>
</dbReference>
<comment type="caution">
    <text evidence="2">The sequence shown here is derived from an EMBL/GenBank/DDBJ whole genome shotgun (WGS) entry which is preliminary data.</text>
</comment>
<keyword evidence="3" id="KW-1185">Reference proteome</keyword>
<evidence type="ECO:0000313" key="2">
    <source>
        <dbReference type="EMBL" id="TQM73797.1"/>
    </source>
</evidence>
<dbReference type="InterPro" id="IPR000594">
    <property type="entry name" value="ThiF_NAD_FAD-bd"/>
</dbReference>
<gene>
    <name evidence="2" type="ORF">FHX40_0450</name>
</gene>
<feature type="domain" description="THIF-type NAD/FAD binding fold" evidence="1">
    <location>
        <begin position="122"/>
        <end position="321"/>
    </location>
</feature>
<dbReference type="Proteomes" id="UP000319213">
    <property type="component" value="Unassembled WGS sequence"/>
</dbReference>
<protein>
    <submittedName>
        <fullName evidence="2">Molybdopterin/thiamine biosynthesis adenylyltransferase</fullName>
    </submittedName>
</protein>